<gene>
    <name evidence="2" type="ORF">ACFSYC_01585</name>
</gene>
<evidence type="ECO:0000313" key="3">
    <source>
        <dbReference type="Proteomes" id="UP001597601"/>
    </source>
</evidence>
<evidence type="ECO:0000313" key="2">
    <source>
        <dbReference type="EMBL" id="MFD2863366.1"/>
    </source>
</evidence>
<dbReference type="Proteomes" id="UP001597601">
    <property type="component" value="Unassembled WGS sequence"/>
</dbReference>
<feature type="transmembrane region" description="Helical" evidence="1">
    <location>
        <begin position="6"/>
        <end position="25"/>
    </location>
</feature>
<organism evidence="2 3">
    <name type="scientific">Mucilaginibacter antarcticus</name>
    <dbReference type="NCBI Taxonomy" id="1855725"/>
    <lineage>
        <taxon>Bacteria</taxon>
        <taxon>Pseudomonadati</taxon>
        <taxon>Bacteroidota</taxon>
        <taxon>Sphingobacteriia</taxon>
        <taxon>Sphingobacteriales</taxon>
        <taxon>Sphingobacteriaceae</taxon>
        <taxon>Mucilaginibacter</taxon>
    </lineage>
</organism>
<comment type="caution">
    <text evidence="2">The sequence shown here is derived from an EMBL/GenBank/DDBJ whole genome shotgun (WGS) entry which is preliminary data.</text>
</comment>
<keyword evidence="1" id="KW-0812">Transmembrane</keyword>
<proteinExistence type="predicted"/>
<evidence type="ECO:0000256" key="1">
    <source>
        <dbReference type="SAM" id="Phobius"/>
    </source>
</evidence>
<keyword evidence="1" id="KW-0472">Membrane</keyword>
<accession>A0ABW5XJ43</accession>
<dbReference type="RefSeq" id="WP_377122817.1">
    <property type="nucleotide sequence ID" value="NZ_JBHUHN010000001.1"/>
</dbReference>
<reference evidence="3" key="1">
    <citation type="journal article" date="2019" name="Int. J. Syst. Evol. Microbiol.">
        <title>The Global Catalogue of Microorganisms (GCM) 10K type strain sequencing project: providing services to taxonomists for standard genome sequencing and annotation.</title>
        <authorList>
            <consortium name="The Broad Institute Genomics Platform"/>
            <consortium name="The Broad Institute Genome Sequencing Center for Infectious Disease"/>
            <person name="Wu L."/>
            <person name="Ma J."/>
        </authorList>
    </citation>
    <scope>NUCLEOTIDE SEQUENCE [LARGE SCALE GENOMIC DNA]</scope>
    <source>
        <strain evidence="3">KCTC 52232</strain>
    </source>
</reference>
<feature type="transmembrane region" description="Helical" evidence="1">
    <location>
        <begin position="55"/>
        <end position="75"/>
    </location>
</feature>
<keyword evidence="1" id="KW-1133">Transmembrane helix</keyword>
<keyword evidence="3" id="KW-1185">Reference proteome</keyword>
<feature type="transmembrane region" description="Helical" evidence="1">
    <location>
        <begin position="96"/>
        <end position="120"/>
    </location>
</feature>
<feature type="transmembrane region" description="Helical" evidence="1">
    <location>
        <begin position="32"/>
        <end position="49"/>
    </location>
</feature>
<protein>
    <submittedName>
        <fullName evidence="2">Uncharacterized protein</fullName>
    </submittedName>
</protein>
<sequence length="130" mass="14811">MIKWKLITQLSVFGLIMAFASVSVISTKMEPPFWLMTFIFSAFVIARVAPGKYFLHGFILAMFNSVWITLVHLYFYDSYAANHQDMMSMYGTHPRLMMLLLGPLFGVMFGIILGLFALIASKVVKKNEEV</sequence>
<dbReference type="EMBL" id="JBHUON010000001">
    <property type="protein sequence ID" value="MFD2863366.1"/>
    <property type="molecule type" value="Genomic_DNA"/>
</dbReference>
<name>A0ABW5XJ43_9SPHI</name>